<feature type="transmembrane region" description="Helical" evidence="2">
    <location>
        <begin position="315"/>
        <end position="340"/>
    </location>
</feature>
<proteinExistence type="predicted"/>
<dbReference type="AlphaFoldDB" id="A0A1I7CAN7"/>
<keyword evidence="2" id="KW-0472">Membrane</keyword>
<evidence type="ECO:0000313" key="3">
    <source>
        <dbReference type="EMBL" id="SFT96474.1"/>
    </source>
</evidence>
<sequence>MRKRAVSAALRAWVTSRTPLLVTLVFTFLVSTLAGISGGIQTATARDVLRAGGTQRIVISSLDSKGTFGILNSKRMKLIRSVPGVEYAIPERPSAIRTPTGNGMPRLSLATHSWGSYVPPPITGGSVAEGVLPGQVVLPARSQGVDFTRYLGRTLSFGYSDKTPAPPVSEAGIEEAGEDSHQPRTASAIIELEVIATYDPRWHADGPQTAYLAPVTAARLAAANEGKTVSQLRRSSDAERVGVVVDEAHEPRAVASRLREMGLGAFRLPLREQKMIATVDTWRYIALGGLLGGAALFGVFTARRNGSQERFEHKATTAAAVALAGAVTATALGIPGALVLRAPLEEFLGLRIDHWMLLPSPVWVLLGMLLPALAAAAGVVGERASGRFRRG</sequence>
<dbReference type="EMBL" id="FPAT01000016">
    <property type="protein sequence ID" value="SFT96474.1"/>
    <property type="molecule type" value="Genomic_DNA"/>
</dbReference>
<organism evidence="3 4">
    <name type="scientific">Actinopolyspora righensis</name>
    <dbReference type="NCBI Taxonomy" id="995060"/>
    <lineage>
        <taxon>Bacteria</taxon>
        <taxon>Bacillati</taxon>
        <taxon>Actinomycetota</taxon>
        <taxon>Actinomycetes</taxon>
        <taxon>Actinopolysporales</taxon>
        <taxon>Actinopolysporaceae</taxon>
        <taxon>Actinopolyspora</taxon>
        <taxon>Actinopolyspora alba group</taxon>
    </lineage>
</organism>
<keyword evidence="2" id="KW-1133">Transmembrane helix</keyword>
<gene>
    <name evidence="3" type="ORF">SAMN04487904_11646</name>
</gene>
<evidence type="ECO:0000313" key="4">
    <source>
        <dbReference type="Proteomes" id="UP000199165"/>
    </source>
</evidence>
<feature type="transmembrane region" description="Helical" evidence="2">
    <location>
        <begin position="360"/>
        <end position="380"/>
    </location>
</feature>
<keyword evidence="2" id="KW-0812">Transmembrane</keyword>
<accession>A0A1I7CAN7</accession>
<protein>
    <submittedName>
        <fullName evidence="3">Uncharacterized protein</fullName>
    </submittedName>
</protein>
<feature type="region of interest" description="Disordered" evidence="1">
    <location>
        <begin position="161"/>
        <end position="183"/>
    </location>
</feature>
<feature type="transmembrane region" description="Helical" evidence="2">
    <location>
        <begin position="282"/>
        <end position="303"/>
    </location>
</feature>
<evidence type="ECO:0000256" key="1">
    <source>
        <dbReference type="SAM" id="MobiDB-lite"/>
    </source>
</evidence>
<evidence type="ECO:0000256" key="2">
    <source>
        <dbReference type="SAM" id="Phobius"/>
    </source>
</evidence>
<dbReference type="Proteomes" id="UP000199165">
    <property type="component" value="Unassembled WGS sequence"/>
</dbReference>
<reference evidence="4" key="1">
    <citation type="submission" date="2016-10" db="EMBL/GenBank/DDBJ databases">
        <authorList>
            <person name="Varghese N."/>
            <person name="Submissions S."/>
        </authorList>
    </citation>
    <scope>NUCLEOTIDE SEQUENCE [LARGE SCALE GENOMIC DNA]</scope>
    <source>
        <strain evidence="4">DSM 45501</strain>
    </source>
</reference>
<keyword evidence="4" id="KW-1185">Reference proteome</keyword>
<name>A0A1I7CAN7_9ACTN</name>
<dbReference type="STRING" id="995060.SAMN04487904_11646"/>